<evidence type="ECO:0000256" key="1">
    <source>
        <dbReference type="ARBA" id="ARBA00022884"/>
    </source>
</evidence>
<reference evidence="4 5" key="1">
    <citation type="journal article" date="2014" name="Nat. Commun.">
        <title>Molecular traces of alternative social organization in a termite genome.</title>
        <authorList>
            <person name="Terrapon N."/>
            <person name="Li C."/>
            <person name="Robertson H.M."/>
            <person name="Ji L."/>
            <person name="Meng X."/>
            <person name="Booth W."/>
            <person name="Chen Z."/>
            <person name="Childers C.P."/>
            <person name="Glastad K.M."/>
            <person name="Gokhale K."/>
            <person name="Gowin J."/>
            <person name="Gronenberg W."/>
            <person name="Hermansen R.A."/>
            <person name="Hu H."/>
            <person name="Hunt B.G."/>
            <person name="Huylmans A.K."/>
            <person name="Khalil S.M."/>
            <person name="Mitchell R.D."/>
            <person name="Munoz-Torres M.C."/>
            <person name="Mustard J.A."/>
            <person name="Pan H."/>
            <person name="Reese J.T."/>
            <person name="Scharf M.E."/>
            <person name="Sun F."/>
            <person name="Vogel H."/>
            <person name="Xiao J."/>
            <person name="Yang W."/>
            <person name="Yang Z."/>
            <person name="Yang Z."/>
            <person name="Zhou J."/>
            <person name="Zhu J."/>
            <person name="Brent C.S."/>
            <person name="Elsik C.G."/>
            <person name="Goodisman M.A."/>
            <person name="Liberles D.A."/>
            <person name="Roe R.M."/>
            <person name="Vargo E.L."/>
            <person name="Vilcinskas A."/>
            <person name="Wang J."/>
            <person name="Bornberg-Bauer E."/>
            <person name="Korb J."/>
            <person name="Zhang G."/>
            <person name="Liebig J."/>
        </authorList>
    </citation>
    <scope>NUCLEOTIDE SEQUENCE [LARGE SCALE GENOMIC DNA]</scope>
    <source>
        <tissue evidence="4">Whole organism</tissue>
    </source>
</reference>
<dbReference type="Pfam" id="PF00076">
    <property type="entry name" value="RRM_1"/>
    <property type="match status" value="1"/>
</dbReference>
<dbReference type="InterPro" id="IPR000504">
    <property type="entry name" value="RRM_dom"/>
</dbReference>
<gene>
    <name evidence="4" type="ORF">L798_13609</name>
</gene>
<dbReference type="GO" id="GO:0003723">
    <property type="term" value="F:RNA binding"/>
    <property type="evidence" value="ECO:0007669"/>
    <property type="project" value="UniProtKB-UniRule"/>
</dbReference>
<dbReference type="SUPFAM" id="SSF54928">
    <property type="entry name" value="RNA-binding domain, RBD"/>
    <property type="match status" value="1"/>
</dbReference>
<organism evidence="4 5">
    <name type="scientific">Zootermopsis nevadensis</name>
    <name type="common">Dampwood termite</name>
    <dbReference type="NCBI Taxonomy" id="136037"/>
    <lineage>
        <taxon>Eukaryota</taxon>
        <taxon>Metazoa</taxon>
        <taxon>Ecdysozoa</taxon>
        <taxon>Arthropoda</taxon>
        <taxon>Hexapoda</taxon>
        <taxon>Insecta</taxon>
        <taxon>Pterygota</taxon>
        <taxon>Neoptera</taxon>
        <taxon>Polyneoptera</taxon>
        <taxon>Dictyoptera</taxon>
        <taxon>Blattodea</taxon>
        <taxon>Blattoidea</taxon>
        <taxon>Termitoidae</taxon>
        <taxon>Termopsidae</taxon>
        <taxon>Zootermopsis</taxon>
    </lineage>
</organism>
<dbReference type="InterPro" id="IPR051186">
    <property type="entry name" value="RRM_HNRPC/RALY_subfam"/>
</dbReference>
<dbReference type="Gene3D" id="3.30.70.330">
    <property type="match status" value="1"/>
</dbReference>
<dbReference type="FunFam" id="3.30.70.330:FF:000431">
    <property type="entry name" value="Heterogeneous nuclear ribonucleoprotein C"/>
    <property type="match status" value="1"/>
</dbReference>
<dbReference type="InterPro" id="IPR013087">
    <property type="entry name" value="Znf_C2H2_type"/>
</dbReference>
<keyword evidence="5" id="KW-1185">Reference proteome</keyword>
<dbReference type="PANTHER" id="PTHR13968:SF26">
    <property type="entry name" value="RRM DOMAIN-CONTAINING PROTEIN"/>
    <property type="match status" value="1"/>
</dbReference>
<sequence>MKTNKVGNQTNSQDPQAVNSRVFVGNLNTFHCSKIDAERIFQRYGRIAGISMHKGYAFVQFTNPFDARSACLGEDGRKVLGQTLDVNLVAEPKPHQTGRKRQNVAKTGNDWDYYYDSSYSFSTSALEGEGGGGGGGRRGLGRLLKEEPLLNDVFFEIVFSLQETATVSCCGRCNISTCQEQVSKSLLVACYSKEPAQSLRKRGVRRSAKIPPHLPNRNLALLSPRLLSPEIVCTFIKYESGNVHFAVWRAKYTVKHLTPRSKLVRHSLNSALNKKKCTTPQNKQAVVQTKMESSTLKMETVCFPKCWLSTYDNPQEQHRYILVNPIRDSYYASASFPPGPPRIVPPPKRPRLMVPPARPVIKAPHSKKVQPPLNQLKIYSNPDILICGNCREMFTELQELLDHKKTYCKLRFTCKCHTLNGINNRDDSSSTAMLLCVLCKDSFPGAWDLMVHVQAAHMVTIYELG</sequence>
<dbReference type="InterPro" id="IPR012677">
    <property type="entry name" value="Nucleotide-bd_a/b_plait_sf"/>
</dbReference>
<dbReference type="PANTHER" id="PTHR13968">
    <property type="entry name" value="HETEROGENEOUS NUCLEAR RIBONUCLEOPROTEIN"/>
    <property type="match status" value="1"/>
</dbReference>
<dbReference type="CDD" id="cd12341">
    <property type="entry name" value="RRM_hnRNPC_like"/>
    <property type="match status" value="1"/>
</dbReference>
<evidence type="ECO:0000313" key="5">
    <source>
        <dbReference type="Proteomes" id="UP000027135"/>
    </source>
</evidence>
<dbReference type="eggNOG" id="KOG0118">
    <property type="taxonomic scope" value="Eukaryota"/>
</dbReference>
<dbReference type="FunCoup" id="A0A067QSD8">
    <property type="interactions" value="18"/>
</dbReference>
<dbReference type="InterPro" id="IPR035979">
    <property type="entry name" value="RBD_domain_sf"/>
</dbReference>
<dbReference type="InParanoid" id="A0A067QSD8"/>
<dbReference type="OMA" id="CNISTCQ"/>
<evidence type="ECO:0000256" key="2">
    <source>
        <dbReference type="PROSITE-ProRule" id="PRU00176"/>
    </source>
</evidence>
<feature type="domain" description="RRM" evidence="3">
    <location>
        <begin position="20"/>
        <end position="91"/>
    </location>
</feature>
<dbReference type="STRING" id="136037.A0A067QSD8"/>
<dbReference type="GO" id="GO:0005634">
    <property type="term" value="C:nucleus"/>
    <property type="evidence" value="ECO:0007669"/>
    <property type="project" value="TreeGrafter"/>
</dbReference>
<name>A0A067QSD8_ZOONE</name>
<accession>A0A067QSD8</accession>
<dbReference type="EMBL" id="KK853012">
    <property type="protein sequence ID" value="KDR12531.1"/>
    <property type="molecule type" value="Genomic_DNA"/>
</dbReference>
<evidence type="ECO:0000259" key="3">
    <source>
        <dbReference type="PROSITE" id="PS50102"/>
    </source>
</evidence>
<feature type="non-terminal residue" evidence="4">
    <location>
        <position position="465"/>
    </location>
</feature>
<dbReference type="SMART" id="SM00360">
    <property type="entry name" value="RRM"/>
    <property type="match status" value="1"/>
</dbReference>
<dbReference type="PROSITE" id="PS00028">
    <property type="entry name" value="ZINC_FINGER_C2H2_1"/>
    <property type="match status" value="1"/>
</dbReference>
<dbReference type="PROSITE" id="PS50102">
    <property type="entry name" value="RRM"/>
    <property type="match status" value="1"/>
</dbReference>
<evidence type="ECO:0000313" key="4">
    <source>
        <dbReference type="EMBL" id="KDR12531.1"/>
    </source>
</evidence>
<keyword evidence="1 2" id="KW-0694">RNA-binding</keyword>
<dbReference type="AlphaFoldDB" id="A0A067QSD8"/>
<proteinExistence type="predicted"/>
<protein>
    <recommendedName>
        <fullName evidence="3">RRM domain-containing protein</fullName>
    </recommendedName>
</protein>
<dbReference type="Proteomes" id="UP000027135">
    <property type="component" value="Unassembled WGS sequence"/>
</dbReference>